<feature type="domain" description="PAS" evidence="5">
    <location>
        <begin position="239"/>
        <end position="285"/>
    </location>
</feature>
<dbReference type="SUPFAM" id="SSF55785">
    <property type="entry name" value="PYP-like sensor domain (PAS domain)"/>
    <property type="match status" value="2"/>
</dbReference>
<protein>
    <submittedName>
        <fullName evidence="6">PAS domain S-box protein</fullName>
    </submittedName>
</protein>
<dbReference type="EMBL" id="WBKO01000001">
    <property type="protein sequence ID" value="MDV2480610.1"/>
    <property type="molecule type" value="Genomic_DNA"/>
</dbReference>
<evidence type="ECO:0000259" key="5">
    <source>
        <dbReference type="PROSITE" id="PS50112"/>
    </source>
</evidence>
<evidence type="ECO:0000259" key="4">
    <source>
        <dbReference type="PROSITE" id="PS50111"/>
    </source>
</evidence>
<dbReference type="Gene3D" id="3.30.450.20">
    <property type="entry name" value="PAS domain"/>
    <property type="match status" value="2"/>
</dbReference>
<dbReference type="PROSITE" id="PS50111">
    <property type="entry name" value="CHEMOTAXIS_TRANSDUC_2"/>
    <property type="match status" value="1"/>
</dbReference>
<dbReference type="Pfam" id="PF18947">
    <property type="entry name" value="HAMP_2"/>
    <property type="match status" value="2"/>
</dbReference>
<dbReference type="PANTHER" id="PTHR32089:SF112">
    <property type="entry name" value="LYSOZYME-LIKE PROTEIN-RELATED"/>
    <property type="match status" value="1"/>
</dbReference>
<dbReference type="Pfam" id="PF00989">
    <property type="entry name" value="PAS"/>
    <property type="match status" value="1"/>
</dbReference>
<dbReference type="SMART" id="SM00091">
    <property type="entry name" value="PAS"/>
    <property type="match status" value="2"/>
</dbReference>
<accession>A0ABU3WXT3</accession>
<dbReference type="PANTHER" id="PTHR32089">
    <property type="entry name" value="METHYL-ACCEPTING CHEMOTAXIS PROTEIN MCPB"/>
    <property type="match status" value="1"/>
</dbReference>
<comment type="caution">
    <text evidence="6">The sequence shown here is derived from an EMBL/GenBank/DDBJ whole genome shotgun (WGS) entry which is preliminary data.</text>
</comment>
<name>A0ABU3WXT3_9EURY</name>
<dbReference type="InterPro" id="IPR003660">
    <property type="entry name" value="HAMP_dom"/>
</dbReference>
<dbReference type="InterPro" id="IPR000014">
    <property type="entry name" value="PAS"/>
</dbReference>
<dbReference type="SUPFAM" id="SSF58104">
    <property type="entry name" value="Methyl-accepting chemotaxis protein (MCP) signaling domain"/>
    <property type="match status" value="1"/>
</dbReference>
<dbReference type="NCBIfam" id="TIGR00229">
    <property type="entry name" value="sensory_box"/>
    <property type="match status" value="2"/>
</dbReference>
<evidence type="ECO:0000256" key="2">
    <source>
        <dbReference type="ARBA" id="ARBA00029447"/>
    </source>
</evidence>
<dbReference type="InterPro" id="IPR013767">
    <property type="entry name" value="PAS_fold"/>
</dbReference>
<dbReference type="Proteomes" id="UP001281203">
    <property type="component" value="Unassembled WGS sequence"/>
</dbReference>
<feature type="domain" description="PAS" evidence="5">
    <location>
        <begin position="120"/>
        <end position="161"/>
    </location>
</feature>
<feature type="domain" description="Methyl-accepting transducer" evidence="4">
    <location>
        <begin position="656"/>
        <end position="892"/>
    </location>
</feature>
<evidence type="ECO:0000313" key="6">
    <source>
        <dbReference type="EMBL" id="MDV2480610.1"/>
    </source>
</evidence>
<keyword evidence="7" id="KW-1185">Reference proteome</keyword>
<comment type="similarity">
    <text evidence="2">Belongs to the methyl-accepting chemotaxis (MCP) protein family.</text>
</comment>
<evidence type="ECO:0000313" key="7">
    <source>
        <dbReference type="Proteomes" id="UP001281203"/>
    </source>
</evidence>
<dbReference type="PROSITE" id="PS50112">
    <property type="entry name" value="PAS"/>
    <property type="match status" value="2"/>
</dbReference>
<dbReference type="InterPro" id="IPR013656">
    <property type="entry name" value="PAS_4"/>
</dbReference>
<dbReference type="InterPro" id="IPR004089">
    <property type="entry name" value="MCPsignal_dom"/>
</dbReference>
<keyword evidence="1 3" id="KW-0807">Transducer</keyword>
<dbReference type="SMART" id="SM00283">
    <property type="entry name" value="MA"/>
    <property type="match status" value="1"/>
</dbReference>
<dbReference type="Gene3D" id="1.10.287.950">
    <property type="entry name" value="Methyl-accepting chemotaxis protein"/>
    <property type="match status" value="1"/>
</dbReference>
<gene>
    <name evidence="6" type="ORF">F8E02_01030</name>
</gene>
<dbReference type="Gene3D" id="1.20.120.1530">
    <property type="match status" value="2"/>
</dbReference>
<evidence type="ECO:0000256" key="1">
    <source>
        <dbReference type="ARBA" id="ARBA00023224"/>
    </source>
</evidence>
<sequence>MQSRPGSQHSPIPTDGRAESDRLSLLLRQIAVPLPYEILLTRTDAARPGATYRSGENPRRMITMESTPELSDNDTLDYGKEWRISADLMRLLKSAAGGEFEPGMLAGGLAGGELAEVLTKIADTRGLIDRNPLPMITVDRDLNFIDLNNTALELFGWSREEGLRLNIKALEILELKGESVAISIREKRLTSAEVKIRCPKGVLILKEWAAPLFDAAGSVRGAHMELVDVTREKKAAANVAAWYESILDAVPFPISATDLDMNWTFINEAAESLIGRKRADVRGKSCATWNTGICNTKDCAVACVRRGESQTFFEMNGGRYQVDISYVTDADGEPMGQVEIIEEITDRARVSEYMEREVDRIAGNLELLARGDLNFNLAVAEADEYTQDLRRNFTKIAGSLEKVKGAIGLVIADTERLTRGAAAGKLDARADLARHQGDYRSILEGVNEALDAFIDPIEVTANYINRIGRGEIPEKITADYRGDFNKIRESLNQCIDGLAGLAEADRILQRMAVNDYTVRMAGQYQGIFAEVATAVNTVQDRVNHIAEIVERISHGDLSDHAALVKVGRRSEQDRLVPAFVRTLDTLQALTADTERLTRAAKKGDLALRADAAKHEGEYRNIVEGINETLDTVVVPFKKVQGAIIQLESSTQDTSKSSDEIAKAAEQVAVTSQKCADLSKKVLEQIENIEGQIADLSASNEEIAGTAQEVLGATNEATRNGRESLELGEATKKKMAVVEKISRQSMDEIVRLNGQMAEIGKIVKLINDIANQTNLLALNAAIEAARAGEHGRGFAVVAGEIRNLAGESKRASHNIEDLITSILDNSNQTAKNMEQVYSEIESGVESVNQTIAELKKIVAGAEAISGDMGEIARAIEGQANVANRVVQAMDEGARLTKETQAQVEDLASLSEEASASTEEIGSAAHELNSMARDLKETMQRFSF</sequence>
<organism evidence="6 7">
    <name type="scientific">Methanoculleus caldifontis</name>
    <dbReference type="NCBI Taxonomy" id="2651577"/>
    <lineage>
        <taxon>Archaea</taxon>
        <taxon>Methanobacteriati</taxon>
        <taxon>Methanobacteriota</taxon>
        <taxon>Stenosarchaea group</taxon>
        <taxon>Methanomicrobia</taxon>
        <taxon>Methanomicrobiales</taxon>
        <taxon>Methanomicrobiaceae</taxon>
        <taxon>Methanoculleus</taxon>
    </lineage>
</organism>
<dbReference type="InterPro" id="IPR035965">
    <property type="entry name" value="PAS-like_dom_sf"/>
</dbReference>
<proteinExistence type="inferred from homology"/>
<dbReference type="CDD" id="cd11386">
    <property type="entry name" value="MCP_signal"/>
    <property type="match status" value="1"/>
</dbReference>
<dbReference type="Pfam" id="PF08448">
    <property type="entry name" value="PAS_4"/>
    <property type="match status" value="1"/>
</dbReference>
<dbReference type="SMART" id="SM00304">
    <property type="entry name" value="HAMP"/>
    <property type="match status" value="3"/>
</dbReference>
<reference evidence="6 7" key="1">
    <citation type="submission" date="2019-10" db="EMBL/GenBank/DDBJ databases">
        <title>Isolation and characterization of Methanoculleus sp. Wushi-C6 from a hot spring well.</title>
        <authorList>
            <person name="Chen S.-C."/>
            <person name="Lan Z.-H."/>
            <person name="You Y.-T."/>
            <person name="Lai M.-C."/>
        </authorList>
    </citation>
    <scope>NUCLEOTIDE SEQUENCE [LARGE SCALE GENOMIC DNA]</scope>
    <source>
        <strain evidence="6 7">Wushi-C6</strain>
    </source>
</reference>
<evidence type="ECO:0000256" key="3">
    <source>
        <dbReference type="PROSITE-ProRule" id="PRU00284"/>
    </source>
</evidence>
<dbReference type="CDD" id="cd00130">
    <property type="entry name" value="PAS"/>
    <property type="match status" value="2"/>
</dbReference>
<dbReference type="Pfam" id="PF00015">
    <property type="entry name" value="MCPsignal"/>
    <property type="match status" value="1"/>
</dbReference>